<dbReference type="InterPro" id="IPR003610">
    <property type="entry name" value="CBM5/12"/>
</dbReference>
<feature type="signal peptide" evidence="2">
    <location>
        <begin position="1"/>
        <end position="28"/>
    </location>
</feature>
<evidence type="ECO:0000259" key="3">
    <source>
        <dbReference type="Pfam" id="PF02839"/>
    </source>
</evidence>
<dbReference type="Pfam" id="PF02839">
    <property type="entry name" value="CBM_5_12"/>
    <property type="match status" value="1"/>
</dbReference>
<comment type="caution">
    <text evidence="4">The sequence shown here is derived from an EMBL/GenBank/DDBJ whole genome shotgun (WGS) entry which is preliminary data.</text>
</comment>
<evidence type="ECO:0000256" key="1">
    <source>
        <dbReference type="ARBA" id="ARBA00022801"/>
    </source>
</evidence>
<organism evidence="4 5">
    <name type="scientific">Streptosporangium jomthongense</name>
    <dbReference type="NCBI Taxonomy" id="1193683"/>
    <lineage>
        <taxon>Bacteria</taxon>
        <taxon>Bacillati</taxon>
        <taxon>Actinomycetota</taxon>
        <taxon>Actinomycetes</taxon>
        <taxon>Streptosporangiales</taxon>
        <taxon>Streptosporangiaceae</taxon>
        <taxon>Streptosporangium</taxon>
    </lineage>
</organism>
<protein>
    <submittedName>
        <fullName evidence="4">Carbohydrate-binding protein</fullName>
    </submittedName>
</protein>
<dbReference type="SUPFAM" id="SSF51055">
    <property type="entry name" value="Carbohydrate binding domain"/>
    <property type="match status" value="1"/>
</dbReference>
<dbReference type="Proteomes" id="UP001595698">
    <property type="component" value="Unassembled WGS sequence"/>
</dbReference>
<name>A0ABV8F240_9ACTN</name>
<accession>A0ABV8F240</accession>
<dbReference type="Gene3D" id="2.10.10.20">
    <property type="entry name" value="Carbohydrate-binding module superfamily 5/12"/>
    <property type="match status" value="1"/>
</dbReference>
<dbReference type="InterPro" id="IPR036573">
    <property type="entry name" value="CBM_sf_5/12"/>
</dbReference>
<evidence type="ECO:0000313" key="4">
    <source>
        <dbReference type="EMBL" id="MFC3982314.1"/>
    </source>
</evidence>
<evidence type="ECO:0000313" key="5">
    <source>
        <dbReference type="Proteomes" id="UP001595698"/>
    </source>
</evidence>
<gene>
    <name evidence="4" type="ORF">ACFOYY_19375</name>
</gene>
<feature type="domain" description="Chitin-binding type-3" evidence="3">
    <location>
        <begin position="48"/>
        <end position="89"/>
    </location>
</feature>
<dbReference type="RefSeq" id="WP_386190477.1">
    <property type="nucleotide sequence ID" value="NZ_JBHSBC010000019.1"/>
</dbReference>
<dbReference type="CDD" id="cd12214">
    <property type="entry name" value="ChiA1_BD"/>
    <property type="match status" value="1"/>
</dbReference>
<reference evidence="5" key="1">
    <citation type="journal article" date="2019" name="Int. J. Syst. Evol. Microbiol.">
        <title>The Global Catalogue of Microorganisms (GCM) 10K type strain sequencing project: providing services to taxonomists for standard genome sequencing and annotation.</title>
        <authorList>
            <consortium name="The Broad Institute Genomics Platform"/>
            <consortium name="The Broad Institute Genome Sequencing Center for Infectious Disease"/>
            <person name="Wu L."/>
            <person name="Ma J."/>
        </authorList>
    </citation>
    <scope>NUCLEOTIDE SEQUENCE [LARGE SCALE GENOMIC DNA]</scope>
    <source>
        <strain evidence="5">TBRC 7912</strain>
    </source>
</reference>
<keyword evidence="1" id="KW-0378">Hydrolase</keyword>
<keyword evidence="2" id="KW-0732">Signal</keyword>
<sequence length="91" mass="9859">MNLRRPHAVVLAAALTAGVLAVVPPAAADVPGGPTVAQADNSFTSIVWRTYFPYEVGEIVAYHGATYRCLQAHTSLPEWEPDTTPPLWQQM</sequence>
<proteinExistence type="predicted"/>
<dbReference type="EMBL" id="JBHSBC010000019">
    <property type="protein sequence ID" value="MFC3982314.1"/>
    <property type="molecule type" value="Genomic_DNA"/>
</dbReference>
<evidence type="ECO:0000256" key="2">
    <source>
        <dbReference type="SAM" id="SignalP"/>
    </source>
</evidence>
<feature type="chain" id="PRO_5046516690" evidence="2">
    <location>
        <begin position="29"/>
        <end position="91"/>
    </location>
</feature>
<keyword evidence="5" id="KW-1185">Reference proteome</keyword>